<keyword evidence="4" id="KW-0812">Transmembrane</keyword>
<evidence type="ECO:0000259" key="5">
    <source>
        <dbReference type="Pfam" id="PF22939"/>
    </source>
</evidence>
<keyword evidence="4" id="KW-1133">Transmembrane helix</keyword>
<feature type="repeat" description="ANK" evidence="3">
    <location>
        <begin position="1219"/>
        <end position="1254"/>
    </location>
</feature>
<keyword evidence="8" id="KW-1185">Reference proteome</keyword>
<evidence type="ECO:0000256" key="1">
    <source>
        <dbReference type="ARBA" id="ARBA00022737"/>
    </source>
</evidence>
<feature type="repeat" description="ANK" evidence="3">
    <location>
        <begin position="1043"/>
        <end position="1075"/>
    </location>
</feature>
<dbReference type="InterPro" id="IPR027417">
    <property type="entry name" value="P-loop_NTPase"/>
</dbReference>
<dbReference type="InterPro" id="IPR002110">
    <property type="entry name" value="Ankyrin_rpt"/>
</dbReference>
<feature type="repeat" description="ANK" evidence="3">
    <location>
        <begin position="1186"/>
        <end position="1218"/>
    </location>
</feature>
<gene>
    <name evidence="7" type="ORF">R3P38DRAFT_3596137</name>
</gene>
<organism evidence="7 8">
    <name type="scientific">Favolaschia claudopus</name>
    <dbReference type="NCBI Taxonomy" id="2862362"/>
    <lineage>
        <taxon>Eukaryota</taxon>
        <taxon>Fungi</taxon>
        <taxon>Dikarya</taxon>
        <taxon>Basidiomycota</taxon>
        <taxon>Agaricomycotina</taxon>
        <taxon>Agaricomycetes</taxon>
        <taxon>Agaricomycetidae</taxon>
        <taxon>Agaricales</taxon>
        <taxon>Marasmiineae</taxon>
        <taxon>Mycenaceae</taxon>
        <taxon>Favolaschia</taxon>
    </lineage>
</organism>
<sequence length="1331" mass="143888">MSTLEHIQAPISNILQQLATAQKGFGELKDFIKSSKEHKLLRNELGDLKLCLNALQSAILKDPAGLSLDDEFEDLIASFNASFNEFLEVSQEAATLILGLPNTEVNTFLVKIRSFRKQITTQFSNDTLANYEEDQAQISRSDQAEQEVSGVSYLMFLSKVYGGTGGAGGRGGKQGGLGGRGEGAQLTFNNTNTVYLAAKDKKNKILDWLTSINFFQRQDAIFETWQEGTGKWFLSSPEFTNWISNSEKALWCEGPPGAGKTVLSSLVVKHIEDKVQTSKIGLAYIYINHKELGSQSPTALFASLCKQLLLNKSLPLMLQDLWQYHSARKTQPTLDDVVRLLEIVFLEYPTRIYVVIDALDEYFNTTHEHRWFSNLQLVSITAEQADIALYIANQFKISDNLFQLLKNKPHLMTEIQLAIVQDVNEMQVDILIFPIFLLAKLRIDHLGAQTTVASLRGALKTLPSTLTAAYEVTMARINTQAEGFQKLAQTTLMWISNALRPLSVAELCQILAVEPGDTSLNPDKVPHIETILTACAGLVTVDIELSVVRVVHYTAQDWLETQFPDGHKEIALTSFQYLEFPEFDGLQYLDKEKYSFAVYAQYCLEHTRMTNCEMGLIGQVALFARRAYLWKCLWQSLNWSVVLPIWKDGPWPEAKEDFQTLILAAAGNLQTVNQHLLREEQFDTRHYKCALSLAAYAGHSEIVKVLLNLDVVNSEWGMIPAIQKKRTEIVQLLLDAGAAVNIVGGTYGTALQAAAYRESEAIVKMLLDAEADLNIVSGDYGTALQAAAYGNTEPIVKMLLEAGADVNIVGGKYGTALQAAADRESEAIVKTLLDAGVAVNIVGGEYGTALQAAAYRESEAIVKMLLDAEADLNIVSGDYGTALQAAAYGNSEPIVKMLLEAGADVNIVGGEYGTALQAAARFGYEPIVKMLLDAGTDVNIVGGSYDTALQAAAYGNSEPIVKMLIDAGAAVNIVGGTYGTVLQAAAYRESEAIVKMLLDAEADLNIVSGDYGTALQAAAYGNAEPIVKMLLNAGADVNIVGGYYGTALQAAARFGFEPAVKMLLDVGADMNIVGGEYGTALQAAAYWKSEPIVKMLLEAGAATNIVGGEYGTALQAAARFGYEPIVKMLLDAGTDVNIMLLEAGADVNIVGGEYGTALQAAACMISEPIVEMLLDAGADVNIVGGTFGTALYAAARLGFEPIVKMLIHAGADINIVGSQYGTALQAAVAWNESETESVVKLLLDAGANPNLTGGVYSSALKAAKALGLQTIEHMLLEAGADNYEEEAEMEVAVSEMPILNSDEKKSSQIVGLPVMIFVLLAPWISIYLGSR</sequence>
<keyword evidence="4" id="KW-0472">Membrane</keyword>
<dbReference type="Gene3D" id="1.25.40.20">
    <property type="entry name" value="Ankyrin repeat-containing domain"/>
    <property type="match status" value="3"/>
</dbReference>
<feature type="repeat" description="ANK" evidence="3">
    <location>
        <begin position="1010"/>
        <end position="1042"/>
    </location>
</feature>
<feature type="repeat" description="ANK" evidence="3">
    <location>
        <begin position="944"/>
        <end position="976"/>
    </location>
</feature>
<dbReference type="Pfam" id="PF00023">
    <property type="entry name" value="Ank"/>
    <property type="match status" value="1"/>
</dbReference>
<keyword evidence="1" id="KW-0677">Repeat</keyword>
<dbReference type="EMBL" id="JAWWNJ010000007">
    <property type="protein sequence ID" value="KAK7052771.1"/>
    <property type="molecule type" value="Genomic_DNA"/>
</dbReference>
<feature type="repeat" description="ANK" evidence="3">
    <location>
        <begin position="779"/>
        <end position="811"/>
    </location>
</feature>
<feature type="domain" description="Nephrocystin 3-like N-terminal" evidence="6">
    <location>
        <begin position="228"/>
        <end position="368"/>
    </location>
</feature>
<keyword evidence="2 3" id="KW-0040">ANK repeat</keyword>
<dbReference type="SUPFAM" id="SSF52540">
    <property type="entry name" value="P-loop containing nucleoside triphosphate hydrolases"/>
    <property type="match status" value="1"/>
</dbReference>
<protein>
    <submittedName>
        <fullName evidence="7">ANK-REP-region domain-containing protein</fullName>
    </submittedName>
</protein>
<reference evidence="7 8" key="1">
    <citation type="journal article" date="2024" name="J Genomics">
        <title>Draft genome sequencing and assembly of Favolaschia claudopus CIRM-BRFM 2984 isolated from oak limbs.</title>
        <authorList>
            <person name="Navarro D."/>
            <person name="Drula E."/>
            <person name="Chaduli D."/>
            <person name="Cazenave R."/>
            <person name="Ahrendt S."/>
            <person name="Wang J."/>
            <person name="Lipzen A."/>
            <person name="Daum C."/>
            <person name="Barry K."/>
            <person name="Grigoriev I.V."/>
            <person name="Favel A."/>
            <person name="Rosso M.N."/>
            <person name="Martin F."/>
        </authorList>
    </citation>
    <scope>NUCLEOTIDE SEQUENCE [LARGE SCALE GENOMIC DNA]</scope>
    <source>
        <strain evidence="7 8">CIRM-BRFM 2984</strain>
    </source>
</reference>
<feature type="repeat" description="ANK" evidence="3">
    <location>
        <begin position="878"/>
        <end position="910"/>
    </location>
</feature>
<feature type="transmembrane region" description="Helical" evidence="4">
    <location>
        <begin position="1309"/>
        <end position="1329"/>
    </location>
</feature>
<evidence type="ECO:0000313" key="7">
    <source>
        <dbReference type="EMBL" id="KAK7052771.1"/>
    </source>
</evidence>
<dbReference type="PROSITE" id="PS50297">
    <property type="entry name" value="ANK_REP_REGION"/>
    <property type="match status" value="6"/>
</dbReference>
<proteinExistence type="predicted"/>
<dbReference type="InterPro" id="IPR036770">
    <property type="entry name" value="Ankyrin_rpt-contain_sf"/>
</dbReference>
<dbReference type="Pfam" id="PF12796">
    <property type="entry name" value="Ank_2"/>
    <property type="match status" value="5"/>
</dbReference>
<dbReference type="Gene3D" id="3.40.50.300">
    <property type="entry name" value="P-loop containing nucleotide triphosphate hydrolases"/>
    <property type="match status" value="1"/>
</dbReference>
<dbReference type="InterPro" id="IPR056884">
    <property type="entry name" value="NPHP3-like_N"/>
</dbReference>
<dbReference type="SUPFAM" id="SSF48403">
    <property type="entry name" value="Ankyrin repeat"/>
    <property type="match status" value="2"/>
</dbReference>
<dbReference type="PROSITE" id="PS50088">
    <property type="entry name" value="ANK_REPEAT"/>
    <property type="match status" value="10"/>
</dbReference>
<feature type="domain" description="GPI inositol-deacylase winged helix" evidence="5">
    <location>
        <begin position="479"/>
        <end position="561"/>
    </location>
</feature>
<comment type="caution">
    <text evidence="7">The sequence shown here is derived from an EMBL/GenBank/DDBJ whole genome shotgun (WGS) entry which is preliminary data.</text>
</comment>
<dbReference type="InterPro" id="IPR054471">
    <property type="entry name" value="GPIID_WHD"/>
</dbReference>
<accession>A0AAW0DMA2</accession>
<evidence type="ECO:0000256" key="2">
    <source>
        <dbReference type="ARBA" id="ARBA00023043"/>
    </source>
</evidence>
<evidence type="ECO:0000256" key="3">
    <source>
        <dbReference type="PROSITE-ProRule" id="PRU00023"/>
    </source>
</evidence>
<name>A0AAW0DMA2_9AGAR</name>
<feature type="repeat" description="ANK" evidence="3">
    <location>
        <begin position="1109"/>
        <end position="1141"/>
    </location>
</feature>
<dbReference type="PANTHER" id="PTHR24198">
    <property type="entry name" value="ANKYRIN REPEAT AND PROTEIN KINASE DOMAIN-CONTAINING PROTEIN"/>
    <property type="match status" value="1"/>
</dbReference>
<dbReference type="Pfam" id="PF22939">
    <property type="entry name" value="WHD_GPIID"/>
    <property type="match status" value="1"/>
</dbReference>
<dbReference type="SMART" id="SM00248">
    <property type="entry name" value="ANK"/>
    <property type="match status" value="17"/>
</dbReference>
<dbReference type="PANTHER" id="PTHR24198:SF165">
    <property type="entry name" value="ANKYRIN REPEAT-CONTAINING PROTEIN-RELATED"/>
    <property type="match status" value="1"/>
</dbReference>
<evidence type="ECO:0000313" key="8">
    <source>
        <dbReference type="Proteomes" id="UP001362999"/>
    </source>
</evidence>
<evidence type="ECO:0000259" key="6">
    <source>
        <dbReference type="Pfam" id="PF24883"/>
    </source>
</evidence>
<feature type="repeat" description="ANK" evidence="3">
    <location>
        <begin position="1153"/>
        <end position="1185"/>
    </location>
</feature>
<feature type="repeat" description="ANK" evidence="3">
    <location>
        <begin position="911"/>
        <end position="943"/>
    </location>
</feature>
<dbReference type="Pfam" id="PF24883">
    <property type="entry name" value="NPHP3_N"/>
    <property type="match status" value="1"/>
</dbReference>
<dbReference type="Proteomes" id="UP001362999">
    <property type="component" value="Unassembled WGS sequence"/>
</dbReference>
<evidence type="ECO:0000256" key="4">
    <source>
        <dbReference type="SAM" id="Phobius"/>
    </source>
</evidence>